<protein>
    <submittedName>
        <fullName evidence="1">Transposase</fullName>
    </submittedName>
</protein>
<dbReference type="GO" id="GO:0006313">
    <property type="term" value="P:DNA transposition"/>
    <property type="evidence" value="ECO:0007669"/>
    <property type="project" value="InterPro"/>
</dbReference>
<name>A0A4R6ZBY5_9GAMM</name>
<dbReference type="InterPro" id="IPR002514">
    <property type="entry name" value="Transposase_8"/>
</dbReference>
<evidence type="ECO:0000313" key="2">
    <source>
        <dbReference type="Proteomes" id="UP000295212"/>
    </source>
</evidence>
<dbReference type="InterPro" id="IPR010921">
    <property type="entry name" value="Trp_repressor/repl_initiator"/>
</dbReference>
<dbReference type="Proteomes" id="UP000295212">
    <property type="component" value="Unassembled WGS sequence"/>
</dbReference>
<dbReference type="SUPFAM" id="SSF48295">
    <property type="entry name" value="TrpR-like"/>
    <property type="match status" value="1"/>
</dbReference>
<dbReference type="GO" id="GO:0004803">
    <property type="term" value="F:transposase activity"/>
    <property type="evidence" value="ECO:0007669"/>
    <property type="project" value="InterPro"/>
</dbReference>
<proteinExistence type="predicted"/>
<dbReference type="GO" id="GO:0043565">
    <property type="term" value="F:sequence-specific DNA binding"/>
    <property type="evidence" value="ECO:0007669"/>
    <property type="project" value="InterPro"/>
</dbReference>
<evidence type="ECO:0000313" key="1">
    <source>
        <dbReference type="EMBL" id="TDR49551.1"/>
    </source>
</evidence>
<dbReference type="Pfam" id="PF01527">
    <property type="entry name" value="HTH_Tnp_1"/>
    <property type="match status" value="1"/>
</dbReference>
<accession>A0A4R6ZBY5</accession>
<dbReference type="NCBIfam" id="NF047595">
    <property type="entry name" value="IS66_ISRel24_TnpA"/>
    <property type="match status" value="1"/>
</dbReference>
<organism evidence="1 2">
    <name type="scientific">Halomonas ventosae</name>
    <dbReference type="NCBI Taxonomy" id="229007"/>
    <lineage>
        <taxon>Bacteria</taxon>
        <taxon>Pseudomonadati</taxon>
        <taxon>Pseudomonadota</taxon>
        <taxon>Gammaproteobacteria</taxon>
        <taxon>Oceanospirillales</taxon>
        <taxon>Halomonadaceae</taxon>
        <taxon>Halomonas</taxon>
    </lineage>
</organism>
<dbReference type="RefSeq" id="WP_133637921.1">
    <property type="nucleotide sequence ID" value="NZ_SNZJ01000039.1"/>
</dbReference>
<sequence>MTSPNTEREIRRRRRYAPSFKGKIVAACLQGDTSIAQVALQHGLNTNLVQTWIRKAKRQSQLPAVPDFVPLPVSPAEASLPTPPSTAGEICIELPSSQGTITVRWPVSEAAQCGHWLKGLLG</sequence>
<dbReference type="AlphaFoldDB" id="A0A4R6ZBY5"/>
<comment type="caution">
    <text evidence="1">The sequence shown here is derived from an EMBL/GenBank/DDBJ whole genome shotgun (WGS) entry which is preliminary data.</text>
</comment>
<reference evidence="1 2" key="1">
    <citation type="submission" date="2019-03" db="EMBL/GenBank/DDBJ databases">
        <title>Genomic Encyclopedia of Type Strains, Phase III (KMG-III): the genomes of soil and plant-associated and newly described type strains.</title>
        <authorList>
            <person name="Whitman W."/>
        </authorList>
    </citation>
    <scope>NUCLEOTIDE SEQUENCE [LARGE SCALE GENOMIC DNA]</scope>
    <source>
        <strain evidence="1 2">CECT 5797</strain>
    </source>
</reference>
<gene>
    <name evidence="1" type="ORF">DFP85_1393</name>
</gene>
<dbReference type="EMBL" id="SNZJ01000039">
    <property type="protein sequence ID" value="TDR49551.1"/>
    <property type="molecule type" value="Genomic_DNA"/>
</dbReference>
<dbReference type="OrthoDB" id="9800877at2"/>
<dbReference type="Gene3D" id="1.10.10.10">
    <property type="entry name" value="Winged helix-like DNA-binding domain superfamily/Winged helix DNA-binding domain"/>
    <property type="match status" value="1"/>
</dbReference>
<dbReference type="InterPro" id="IPR036388">
    <property type="entry name" value="WH-like_DNA-bd_sf"/>
</dbReference>